<organism evidence="1 2">
    <name type="scientific">Diatraea saccharalis</name>
    <name type="common">sugarcane borer</name>
    <dbReference type="NCBI Taxonomy" id="40085"/>
    <lineage>
        <taxon>Eukaryota</taxon>
        <taxon>Metazoa</taxon>
        <taxon>Ecdysozoa</taxon>
        <taxon>Arthropoda</taxon>
        <taxon>Hexapoda</taxon>
        <taxon>Insecta</taxon>
        <taxon>Pterygota</taxon>
        <taxon>Neoptera</taxon>
        <taxon>Endopterygota</taxon>
        <taxon>Lepidoptera</taxon>
        <taxon>Glossata</taxon>
        <taxon>Ditrysia</taxon>
        <taxon>Pyraloidea</taxon>
        <taxon>Crambidae</taxon>
        <taxon>Crambinae</taxon>
        <taxon>Diatraea</taxon>
    </lineage>
</organism>
<keyword evidence="2" id="KW-1185">Reference proteome</keyword>
<reference evidence="1" key="1">
    <citation type="submission" date="2021-12" db="EMBL/GenBank/DDBJ databases">
        <authorList>
            <person name="King R."/>
        </authorList>
    </citation>
    <scope>NUCLEOTIDE SEQUENCE</scope>
</reference>
<gene>
    <name evidence="1" type="ORF">DIATSA_LOCUS2658</name>
</gene>
<name>A0A9N9QW46_9NEOP</name>
<protein>
    <recommendedName>
        <fullName evidence="3">Tudor domain-containing protein</fullName>
    </recommendedName>
</protein>
<dbReference type="EMBL" id="OU893343">
    <property type="protein sequence ID" value="CAG9784573.1"/>
    <property type="molecule type" value="Genomic_DNA"/>
</dbReference>
<evidence type="ECO:0000313" key="2">
    <source>
        <dbReference type="Proteomes" id="UP001153714"/>
    </source>
</evidence>
<dbReference type="Proteomes" id="UP001153714">
    <property type="component" value="Chromosome 12"/>
</dbReference>
<proteinExistence type="predicted"/>
<dbReference type="InterPro" id="IPR035437">
    <property type="entry name" value="SNase_OB-fold_sf"/>
</dbReference>
<dbReference type="SUPFAM" id="SSF63748">
    <property type="entry name" value="Tudor/PWWP/MBT"/>
    <property type="match status" value="1"/>
</dbReference>
<dbReference type="AlphaFoldDB" id="A0A9N9QW46"/>
<accession>A0A9N9QW46</accession>
<sequence>MNIVITTFKDPFSFFCLSEQNGKDIDFIENCVEPSNFPYSSKIEVADVCHGQYVAVMWKNKWVRGLVTMESQFLIWLIDYGCYLRPNDKTVYTELPSEFKKFPTKVFEASIHGVAPVDRQMTDDCEIKNEIATTWTAGAIEKAQTLIANASKIYFVPIALMSTKANDIVIGDLYLVLGHERVVNIVDELQLWPVFLEKNKSAYIENLLNNYTSRRKHRACLLKPALPNSEIPTMTFDTTLEEYDAICAAAPQFETAQECSDVSEEGSTVVDYVQNKTEKDVCKLTAAEIEKYSHTYVSFAGQKYNVLNVLCNKIRDLKICEKYKDHDLKSVGRASYRIPPPWRTNFYFENNLN</sequence>
<evidence type="ECO:0008006" key="3">
    <source>
        <dbReference type="Google" id="ProtNLM"/>
    </source>
</evidence>
<evidence type="ECO:0000313" key="1">
    <source>
        <dbReference type="EMBL" id="CAG9784573.1"/>
    </source>
</evidence>
<reference evidence="1" key="2">
    <citation type="submission" date="2022-10" db="EMBL/GenBank/DDBJ databases">
        <authorList>
            <consortium name="ENA_rothamsted_submissions"/>
            <consortium name="culmorum"/>
            <person name="King R."/>
        </authorList>
    </citation>
    <scope>NUCLEOTIDE SEQUENCE</scope>
</reference>
<dbReference type="Gene3D" id="2.40.50.90">
    <property type="match status" value="1"/>
</dbReference>
<dbReference type="OrthoDB" id="7147154at2759"/>
<dbReference type="Gene3D" id="2.30.30.140">
    <property type="match status" value="1"/>
</dbReference>